<dbReference type="InterPro" id="IPR052514">
    <property type="entry name" value="SAM-dependent_MTase"/>
</dbReference>
<dbReference type="Pfam" id="PF05050">
    <property type="entry name" value="Methyltransf_21"/>
    <property type="match status" value="1"/>
</dbReference>
<dbReference type="Gene3D" id="3.40.50.150">
    <property type="entry name" value="Vaccinia Virus protein VP39"/>
    <property type="match status" value="1"/>
</dbReference>
<dbReference type="PANTHER" id="PTHR34203:SF15">
    <property type="entry name" value="SLL1173 PROTEIN"/>
    <property type="match status" value="1"/>
</dbReference>
<organism evidence="2 3">
    <name type="scientific">Azospirillum rugosum</name>
    <dbReference type="NCBI Taxonomy" id="416170"/>
    <lineage>
        <taxon>Bacteria</taxon>
        <taxon>Pseudomonadati</taxon>
        <taxon>Pseudomonadota</taxon>
        <taxon>Alphaproteobacteria</taxon>
        <taxon>Rhodospirillales</taxon>
        <taxon>Azospirillaceae</taxon>
        <taxon>Azospirillum</taxon>
    </lineage>
</organism>
<dbReference type="SUPFAM" id="SSF53335">
    <property type="entry name" value="S-adenosyl-L-methionine-dependent methyltransferases"/>
    <property type="match status" value="1"/>
</dbReference>
<dbReference type="EMBL" id="JAGINP010000012">
    <property type="protein sequence ID" value="MBP2293688.1"/>
    <property type="molecule type" value="Genomic_DNA"/>
</dbReference>
<keyword evidence="2" id="KW-0489">Methyltransferase</keyword>
<proteinExistence type="predicted"/>
<dbReference type="InterPro" id="IPR029063">
    <property type="entry name" value="SAM-dependent_MTases_sf"/>
</dbReference>
<dbReference type="NCBIfam" id="TIGR01444">
    <property type="entry name" value="fkbM_fam"/>
    <property type="match status" value="1"/>
</dbReference>
<evidence type="ECO:0000259" key="1">
    <source>
        <dbReference type="Pfam" id="PF05050"/>
    </source>
</evidence>
<reference evidence="2 3" key="1">
    <citation type="submission" date="2021-03" db="EMBL/GenBank/DDBJ databases">
        <title>Genomic Encyclopedia of Type Strains, Phase III (KMG-III): the genomes of soil and plant-associated and newly described type strains.</title>
        <authorList>
            <person name="Whitman W."/>
        </authorList>
    </citation>
    <scope>NUCLEOTIDE SEQUENCE [LARGE SCALE GENOMIC DNA]</scope>
    <source>
        <strain evidence="2 3">IMMIB AFH-6</strain>
    </source>
</reference>
<feature type="domain" description="Methyltransferase FkbM" evidence="1">
    <location>
        <begin position="54"/>
        <end position="211"/>
    </location>
</feature>
<evidence type="ECO:0000313" key="3">
    <source>
        <dbReference type="Proteomes" id="UP000781958"/>
    </source>
</evidence>
<comment type="caution">
    <text evidence="2">The sequence shown here is derived from an EMBL/GenBank/DDBJ whole genome shotgun (WGS) entry which is preliminary data.</text>
</comment>
<name>A0ABS4SM98_9PROT</name>
<gene>
    <name evidence="2" type="ORF">J2851_003472</name>
</gene>
<keyword evidence="3" id="KW-1185">Reference proteome</keyword>
<dbReference type="PANTHER" id="PTHR34203">
    <property type="entry name" value="METHYLTRANSFERASE, FKBM FAMILY PROTEIN"/>
    <property type="match status" value="1"/>
</dbReference>
<dbReference type="InterPro" id="IPR006342">
    <property type="entry name" value="FkbM_mtfrase"/>
</dbReference>
<dbReference type="GO" id="GO:0032259">
    <property type="term" value="P:methylation"/>
    <property type="evidence" value="ECO:0007669"/>
    <property type="project" value="UniProtKB-KW"/>
</dbReference>
<accession>A0ABS4SM98</accession>
<dbReference type="Proteomes" id="UP000781958">
    <property type="component" value="Unassembled WGS sequence"/>
</dbReference>
<sequence length="285" mass="30724">MIHHLSTLKAEIEARHPALFRRLTWLRDRLAPYYAEPELRLLPALCVPGEAAFDVGANSGIYTFWMCREAARVVAFEPNPKLAGLLAAKFGSLVASGRLRIEGCALSDGDGSIVLHVPQATALASVEAGAVDAHGQEVTAVTVPRLTLDRFDEGPVGFVKIDVEGHEAAVVAGGMRLIARHRPNLLVEAEERHSPGSLARLAALLAPLGYRGYFVLSGRLCSLDAFDPARHQSRAALNPAGTHRLKGQTYINNFIFVARDGVADRLRAALGQAARQTGQQTDRLS</sequence>
<keyword evidence="2" id="KW-0808">Transferase</keyword>
<protein>
    <submittedName>
        <fullName evidence="2">FkbM family methyltransferase</fullName>
    </submittedName>
</protein>
<evidence type="ECO:0000313" key="2">
    <source>
        <dbReference type="EMBL" id="MBP2293688.1"/>
    </source>
</evidence>
<dbReference type="GO" id="GO:0008168">
    <property type="term" value="F:methyltransferase activity"/>
    <property type="evidence" value="ECO:0007669"/>
    <property type="project" value="UniProtKB-KW"/>
</dbReference>
<dbReference type="RefSeq" id="WP_209767742.1">
    <property type="nucleotide sequence ID" value="NZ_JAUSVT010000011.1"/>
</dbReference>